<evidence type="ECO:0000313" key="9">
    <source>
        <dbReference type="Proteomes" id="UP000002016"/>
    </source>
</evidence>
<dbReference type="GO" id="GO:0005886">
    <property type="term" value="C:plasma membrane"/>
    <property type="evidence" value="ECO:0007669"/>
    <property type="project" value="TreeGrafter"/>
</dbReference>
<dbReference type="PANTHER" id="PTHR45453">
    <property type="entry name" value="PHOSPHATE REGULON SENSOR PROTEIN PHOR"/>
    <property type="match status" value="1"/>
</dbReference>
<dbReference type="InterPro" id="IPR050351">
    <property type="entry name" value="BphY/WalK/GraS-like"/>
</dbReference>
<proteinExistence type="predicted"/>
<dbReference type="GO" id="GO:0004721">
    <property type="term" value="F:phosphoprotein phosphatase activity"/>
    <property type="evidence" value="ECO:0007669"/>
    <property type="project" value="TreeGrafter"/>
</dbReference>
<dbReference type="CDD" id="cd00075">
    <property type="entry name" value="HATPase"/>
    <property type="match status" value="1"/>
</dbReference>
<feature type="domain" description="Histidine kinase" evidence="7">
    <location>
        <begin position="34"/>
        <end position="235"/>
    </location>
</feature>
<dbReference type="Gene3D" id="1.10.287.130">
    <property type="match status" value="1"/>
</dbReference>
<dbReference type="PRINTS" id="PR00344">
    <property type="entry name" value="BCTRLSENSOR"/>
</dbReference>
<dbReference type="Gene3D" id="3.30.565.10">
    <property type="entry name" value="Histidine kinase-like ATPase, C-terminal domain"/>
    <property type="match status" value="1"/>
</dbReference>
<name>A8F7X4_PSELT</name>
<dbReference type="AlphaFoldDB" id="A8F7X4"/>
<dbReference type="InterPro" id="IPR036890">
    <property type="entry name" value="HATPase_C_sf"/>
</dbReference>
<dbReference type="InterPro" id="IPR036097">
    <property type="entry name" value="HisK_dim/P_sf"/>
</dbReference>
<evidence type="ECO:0000256" key="5">
    <source>
        <dbReference type="ARBA" id="ARBA00022777"/>
    </source>
</evidence>
<keyword evidence="5 8" id="KW-0418">Kinase</keyword>
<dbReference type="PANTHER" id="PTHR45453:SF1">
    <property type="entry name" value="PHOSPHATE REGULON SENSOR PROTEIN PHOR"/>
    <property type="match status" value="1"/>
</dbReference>
<dbReference type="Pfam" id="PF00512">
    <property type="entry name" value="HisKA"/>
    <property type="match status" value="1"/>
</dbReference>
<comment type="catalytic activity">
    <reaction evidence="1">
        <text>ATP + protein L-histidine = ADP + protein N-phospho-L-histidine.</text>
        <dbReference type="EC" id="2.7.13.3"/>
    </reaction>
</comment>
<evidence type="ECO:0000256" key="6">
    <source>
        <dbReference type="ARBA" id="ARBA00023012"/>
    </source>
</evidence>
<keyword evidence="6" id="KW-0902">Two-component regulatory system</keyword>
<accession>A8F7X4</accession>
<dbReference type="InterPro" id="IPR003661">
    <property type="entry name" value="HisK_dim/P_dom"/>
</dbReference>
<dbReference type="CDD" id="cd00082">
    <property type="entry name" value="HisKA"/>
    <property type="match status" value="1"/>
</dbReference>
<evidence type="ECO:0000256" key="4">
    <source>
        <dbReference type="ARBA" id="ARBA00022679"/>
    </source>
</evidence>
<evidence type="ECO:0000313" key="8">
    <source>
        <dbReference type="EMBL" id="ABV34258.1"/>
    </source>
</evidence>
<dbReference type="InterPro" id="IPR005467">
    <property type="entry name" value="His_kinase_dom"/>
</dbReference>
<sequence length="235" mass="26617">MVLKPDVIIFYPSNGGIFEEKQILSDSKTFFVNAVAHELFTPITALLGLLQIAKEGEYVQETLGKMEKHLKRMQRIIEQLVLLSKLEQQEYIPEKVKINLKILIDEVISEYDKKIKQKNLFVHIKVNKIIKTDTEALKIALANLISNAIKYSNQNGDIIIHAKKDTLIIEDKGVGIPEEDLKNITARFYRASNARTFSGSGLGLAIVKHILRKLSLSWAIHSIVDKGTKIFLEIP</sequence>
<evidence type="ECO:0000259" key="7">
    <source>
        <dbReference type="PROSITE" id="PS50109"/>
    </source>
</evidence>
<reference evidence="8 9" key="2">
    <citation type="journal article" date="2009" name="Proc. Natl. Acad. Sci. U.S.A.">
        <title>On the chimeric nature, thermophilic origin, and phylogenetic placement of the Thermotogales.</title>
        <authorList>
            <person name="Zhaxybayeva O."/>
            <person name="Swithers K.S."/>
            <person name="Lapierre P."/>
            <person name="Fournier G.P."/>
            <person name="Bickhart D.M."/>
            <person name="DeBoy R.T."/>
            <person name="Nelson K.E."/>
            <person name="Nesbo C.L."/>
            <person name="Doolittle W.F."/>
            <person name="Gogarten J.P."/>
            <person name="Noll K.M."/>
        </authorList>
    </citation>
    <scope>NUCLEOTIDE SEQUENCE [LARGE SCALE GENOMIC DNA]</scope>
    <source>
        <strain evidence="9">ATCC BAA-301 / DSM 14385 / NBRC 107922 / TMO</strain>
    </source>
</reference>
<evidence type="ECO:0000256" key="2">
    <source>
        <dbReference type="ARBA" id="ARBA00012438"/>
    </source>
</evidence>
<keyword evidence="4" id="KW-0808">Transferase</keyword>
<dbReference type="InterPro" id="IPR004358">
    <property type="entry name" value="Sig_transdc_His_kin-like_C"/>
</dbReference>
<dbReference type="InterPro" id="IPR003594">
    <property type="entry name" value="HATPase_dom"/>
</dbReference>
<gene>
    <name evidence="8" type="ordered locus">Tlet_1704</name>
</gene>
<protein>
    <recommendedName>
        <fullName evidence="2">histidine kinase</fullName>
        <ecNumber evidence="2">2.7.13.3</ecNumber>
    </recommendedName>
</protein>
<dbReference type="EC" id="2.7.13.3" evidence="2"/>
<dbReference type="Proteomes" id="UP000002016">
    <property type="component" value="Chromosome"/>
</dbReference>
<dbReference type="SUPFAM" id="SSF55874">
    <property type="entry name" value="ATPase domain of HSP90 chaperone/DNA topoisomerase II/histidine kinase"/>
    <property type="match status" value="1"/>
</dbReference>
<dbReference type="Pfam" id="PF02518">
    <property type="entry name" value="HATPase_c"/>
    <property type="match status" value="1"/>
</dbReference>
<dbReference type="SMART" id="SM00388">
    <property type="entry name" value="HisKA"/>
    <property type="match status" value="1"/>
</dbReference>
<dbReference type="GO" id="GO:0016036">
    <property type="term" value="P:cellular response to phosphate starvation"/>
    <property type="evidence" value="ECO:0007669"/>
    <property type="project" value="TreeGrafter"/>
</dbReference>
<keyword evidence="3" id="KW-0597">Phosphoprotein</keyword>
<dbReference type="KEGG" id="tle:Tlet_1704"/>
<dbReference type="EMBL" id="CP000812">
    <property type="protein sequence ID" value="ABV34258.1"/>
    <property type="molecule type" value="Genomic_DNA"/>
</dbReference>
<keyword evidence="9" id="KW-1185">Reference proteome</keyword>
<evidence type="ECO:0000256" key="3">
    <source>
        <dbReference type="ARBA" id="ARBA00022553"/>
    </source>
</evidence>
<dbReference type="SMART" id="SM00387">
    <property type="entry name" value="HATPase_c"/>
    <property type="match status" value="1"/>
</dbReference>
<dbReference type="SUPFAM" id="SSF47384">
    <property type="entry name" value="Homodimeric domain of signal transducing histidine kinase"/>
    <property type="match status" value="1"/>
</dbReference>
<organism evidence="8 9">
    <name type="scientific">Pseudothermotoga lettingae (strain ATCC BAA-301 / DSM 14385 / NBRC 107922 / TMO)</name>
    <name type="common">Thermotoga lettingae</name>
    <dbReference type="NCBI Taxonomy" id="416591"/>
    <lineage>
        <taxon>Bacteria</taxon>
        <taxon>Thermotogati</taxon>
        <taxon>Thermotogota</taxon>
        <taxon>Thermotogae</taxon>
        <taxon>Thermotogales</taxon>
        <taxon>Thermotogaceae</taxon>
        <taxon>Pseudothermotoga</taxon>
    </lineage>
</organism>
<dbReference type="GO" id="GO:0000155">
    <property type="term" value="F:phosphorelay sensor kinase activity"/>
    <property type="evidence" value="ECO:0007669"/>
    <property type="project" value="InterPro"/>
</dbReference>
<dbReference type="eggNOG" id="COG2205">
    <property type="taxonomic scope" value="Bacteria"/>
</dbReference>
<dbReference type="PROSITE" id="PS50109">
    <property type="entry name" value="HIS_KIN"/>
    <property type="match status" value="1"/>
</dbReference>
<reference evidence="8 9" key="1">
    <citation type="submission" date="2007-08" db="EMBL/GenBank/DDBJ databases">
        <title>Complete sequence of Thermotoga lettingae TMO.</title>
        <authorList>
            <consortium name="US DOE Joint Genome Institute"/>
            <person name="Copeland A."/>
            <person name="Lucas S."/>
            <person name="Lapidus A."/>
            <person name="Barry K."/>
            <person name="Glavina del Rio T."/>
            <person name="Dalin E."/>
            <person name="Tice H."/>
            <person name="Pitluck S."/>
            <person name="Foster B."/>
            <person name="Bruce D."/>
            <person name="Schmutz J."/>
            <person name="Larimer F."/>
            <person name="Land M."/>
            <person name="Hauser L."/>
            <person name="Kyrpides N."/>
            <person name="Mikhailova N."/>
            <person name="Nelson K."/>
            <person name="Gogarten J.P."/>
            <person name="Noll K."/>
            <person name="Richardson P."/>
        </authorList>
    </citation>
    <scope>NUCLEOTIDE SEQUENCE [LARGE SCALE GENOMIC DNA]</scope>
    <source>
        <strain evidence="9">ATCC BAA-301 / DSM 14385 / NBRC 107922 / TMO</strain>
    </source>
</reference>
<dbReference type="HOGENOM" id="CLU_000445_89_3_0"/>
<evidence type="ECO:0000256" key="1">
    <source>
        <dbReference type="ARBA" id="ARBA00000085"/>
    </source>
</evidence>
<dbReference type="STRING" id="416591.Tlet_1704"/>